<organism evidence="2 3">
    <name type="scientific">Rhizocola hellebori</name>
    <dbReference type="NCBI Taxonomy" id="1392758"/>
    <lineage>
        <taxon>Bacteria</taxon>
        <taxon>Bacillati</taxon>
        <taxon>Actinomycetota</taxon>
        <taxon>Actinomycetes</taxon>
        <taxon>Micromonosporales</taxon>
        <taxon>Micromonosporaceae</taxon>
        <taxon>Rhizocola</taxon>
    </lineage>
</organism>
<evidence type="ECO:0000313" key="3">
    <source>
        <dbReference type="Proteomes" id="UP000612899"/>
    </source>
</evidence>
<reference evidence="2" key="1">
    <citation type="submission" date="2021-01" db="EMBL/GenBank/DDBJ databases">
        <title>Whole genome shotgun sequence of Rhizocola hellebori NBRC 109834.</title>
        <authorList>
            <person name="Komaki H."/>
            <person name="Tamura T."/>
        </authorList>
    </citation>
    <scope>NUCLEOTIDE SEQUENCE</scope>
    <source>
        <strain evidence="2">NBRC 109834</strain>
    </source>
</reference>
<dbReference type="InterPro" id="IPR005908">
    <property type="entry name" value="G1P_thy_trans_l"/>
</dbReference>
<evidence type="ECO:0000313" key="2">
    <source>
        <dbReference type="EMBL" id="GIH09336.1"/>
    </source>
</evidence>
<name>A0A8J3QHE1_9ACTN</name>
<dbReference type="AlphaFoldDB" id="A0A8J3QHE1"/>
<dbReference type="InterPro" id="IPR029044">
    <property type="entry name" value="Nucleotide-diphossugar_trans"/>
</dbReference>
<protein>
    <submittedName>
        <fullName evidence="2">Glucose-1-phosphate thymidylyltransferase</fullName>
    </submittedName>
</protein>
<gene>
    <name evidence="2" type="ORF">Rhe02_74030</name>
</gene>
<dbReference type="CDD" id="cd04189">
    <property type="entry name" value="G1P_TT_long"/>
    <property type="match status" value="1"/>
</dbReference>
<proteinExistence type="predicted"/>
<dbReference type="SUPFAM" id="SSF51161">
    <property type="entry name" value="Trimeric LpxA-like enzymes"/>
    <property type="match status" value="1"/>
</dbReference>
<evidence type="ECO:0000259" key="1">
    <source>
        <dbReference type="Pfam" id="PF00483"/>
    </source>
</evidence>
<dbReference type="RefSeq" id="WP_203913073.1">
    <property type="nucleotide sequence ID" value="NZ_BONY01000066.1"/>
</dbReference>
<dbReference type="InterPro" id="IPR011004">
    <property type="entry name" value="Trimer_LpxA-like_sf"/>
</dbReference>
<sequence>MKALVLAGGAGTRLRPFSYSMPKQLMPIANKPVLVHIVETLRSISVKQIGMIVGSHADEIRSVLGDGSAFNVQISYIVQDSPRGLAHCVQIARGFLGDDDFVMYLGDNILPEGISEVADEFRMGRPAAQVVLHKVPDPQAFGVAEVDPDGWVTALVEKPKEPKTDLALIGVYFFTPAIHQAVAAIKPSPRGELEITDAIQWLVSSGWKVRGHVYSGFWKDTGNVEDLLECNRELLDGLRTSIAGDFDAATQFTGPVVLEAGARVSRSRLVGPVIVGAGSIVEDSYLGPHTTVGRDCQLRQTSIDNSILLNGAKVHQVRDIYGSIIGRFSILSASPGTGRNRLVVGDHTSLEVTG</sequence>
<comment type="caution">
    <text evidence="2">The sequence shown here is derived from an EMBL/GenBank/DDBJ whole genome shotgun (WGS) entry which is preliminary data.</text>
</comment>
<feature type="domain" description="Nucleotidyl transferase" evidence="1">
    <location>
        <begin position="2"/>
        <end position="235"/>
    </location>
</feature>
<dbReference type="EMBL" id="BONY01000066">
    <property type="protein sequence ID" value="GIH09336.1"/>
    <property type="molecule type" value="Genomic_DNA"/>
</dbReference>
<dbReference type="Gene3D" id="2.160.10.10">
    <property type="entry name" value="Hexapeptide repeat proteins"/>
    <property type="match status" value="1"/>
</dbReference>
<dbReference type="Proteomes" id="UP000612899">
    <property type="component" value="Unassembled WGS sequence"/>
</dbReference>
<dbReference type="InterPro" id="IPR005835">
    <property type="entry name" value="NTP_transferase_dom"/>
</dbReference>
<dbReference type="Pfam" id="PF00483">
    <property type="entry name" value="NTP_transferase"/>
    <property type="match status" value="1"/>
</dbReference>
<dbReference type="NCBIfam" id="TIGR01208">
    <property type="entry name" value="rmlA_long"/>
    <property type="match status" value="1"/>
</dbReference>
<dbReference type="SUPFAM" id="SSF53448">
    <property type="entry name" value="Nucleotide-diphospho-sugar transferases"/>
    <property type="match status" value="1"/>
</dbReference>
<dbReference type="PANTHER" id="PTHR42883:SF2">
    <property type="entry name" value="THYMIDYLYLTRANSFERASE"/>
    <property type="match status" value="1"/>
</dbReference>
<dbReference type="PANTHER" id="PTHR42883">
    <property type="entry name" value="GLUCOSE-1-PHOSPHATE THYMIDYLTRANSFERASE"/>
    <property type="match status" value="1"/>
</dbReference>
<keyword evidence="3" id="KW-1185">Reference proteome</keyword>
<dbReference type="Gene3D" id="3.90.550.10">
    <property type="entry name" value="Spore Coat Polysaccharide Biosynthesis Protein SpsA, Chain A"/>
    <property type="match status" value="1"/>
</dbReference>
<accession>A0A8J3QHE1</accession>